<dbReference type="Gene3D" id="3.30.530.20">
    <property type="match status" value="1"/>
</dbReference>
<comment type="similarity">
    <text evidence="1">Belongs to the AHA1 family.</text>
</comment>
<dbReference type="EMBL" id="FMTS01000013">
    <property type="protein sequence ID" value="SCW84896.1"/>
    <property type="molecule type" value="Genomic_DNA"/>
</dbReference>
<evidence type="ECO:0000259" key="2">
    <source>
        <dbReference type="Pfam" id="PF08327"/>
    </source>
</evidence>
<proteinExistence type="inferred from homology"/>
<sequence length="153" mass="16977">MSQPVVHHTFIIEKTYPKSLATVFAAFSNPENKARWLSAGRQAMTGFELDFRVGGREFAGYIMGADTPFEGAKMTSDGLYLDIVPNERIVIGSNMAMNDRPFSASLLTFEFLAEGDGTKLILTHQGAFFEHSDGPEMRQHGWTKLLDQVADTL</sequence>
<dbReference type="Pfam" id="PF08327">
    <property type="entry name" value="AHSA1"/>
    <property type="match status" value="1"/>
</dbReference>
<feature type="domain" description="Activator of Hsp90 ATPase homologue 1/2-like C-terminal" evidence="2">
    <location>
        <begin position="20"/>
        <end position="152"/>
    </location>
</feature>
<dbReference type="SUPFAM" id="SSF55961">
    <property type="entry name" value="Bet v1-like"/>
    <property type="match status" value="1"/>
</dbReference>
<protein>
    <submittedName>
        <fullName evidence="3">Uncharacterized conserved protein YndB, AHSA1/START domain</fullName>
    </submittedName>
</protein>
<keyword evidence="4" id="KW-1185">Reference proteome</keyword>
<dbReference type="RefSeq" id="WP_090650966.1">
    <property type="nucleotide sequence ID" value="NZ_CBCRYE010000012.1"/>
</dbReference>
<evidence type="ECO:0000256" key="1">
    <source>
        <dbReference type="ARBA" id="ARBA00006817"/>
    </source>
</evidence>
<evidence type="ECO:0000313" key="4">
    <source>
        <dbReference type="Proteomes" id="UP000199150"/>
    </source>
</evidence>
<dbReference type="STRING" id="260084.SAMN02927928_0188"/>
<organism evidence="3 4">
    <name type="scientific">Asticcacaulis taihuensis</name>
    <dbReference type="NCBI Taxonomy" id="260084"/>
    <lineage>
        <taxon>Bacteria</taxon>
        <taxon>Pseudomonadati</taxon>
        <taxon>Pseudomonadota</taxon>
        <taxon>Alphaproteobacteria</taxon>
        <taxon>Caulobacterales</taxon>
        <taxon>Caulobacteraceae</taxon>
        <taxon>Asticcacaulis</taxon>
    </lineage>
</organism>
<dbReference type="AlphaFoldDB" id="A0A1G4TTZ7"/>
<dbReference type="InterPro" id="IPR013538">
    <property type="entry name" value="ASHA1/2-like_C"/>
</dbReference>
<reference evidence="4" key="1">
    <citation type="submission" date="2016-10" db="EMBL/GenBank/DDBJ databases">
        <authorList>
            <person name="Varghese N."/>
            <person name="Submissions S."/>
        </authorList>
    </citation>
    <scope>NUCLEOTIDE SEQUENCE [LARGE SCALE GENOMIC DNA]</scope>
    <source>
        <strain evidence="4">CGMCC 1.3431</strain>
    </source>
</reference>
<name>A0A1G4TTZ7_9CAUL</name>
<dbReference type="OrthoDB" id="9803476at2"/>
<dbReference type="InterPro" id="IPR023393">
    <property type="entry name" value="START-like_dom_sf"/>
</dbReference>
<gene>
    <name evidence="3" type="ORF">SAMN02927928_0188</name>
</gene>
<evidence type="ECO:0000313" key="3">
    <source>
        <dbReference type="EMBL" id="SCW84896.1"/>
    </source>
</evidence>
<dbReference type="Proteomes" id="UP000199150">
    <property type="component" value="Unassembled WGS sequence"/>
</dbReference>
<accession>A0A1G4TTZ7</accession>